<name>A0ABN8SIB9_9CNID</name>
<evidence type="ECO:0000313" key="4">
    <source>
        <dbReference type="Proteomes" id="UP001159427"/>
    </source>
</evidence>
<proteinExistence type="predicted"/>
<accession>A0ABN8SIB9</accession>
<organism evidence="2 4">
    <name type="scientific">Porites evermanni</name>
    <dbReference type="NCBI Taxonomy" id="104178"/>
    <lineage>
        <taxon>Eukaryota</taxon>
        <taxon>Metazoa</taxon>
        <taxon>Cnidaria</taxon>
        <taxon>Anthozoa</taxon>
        <taxon>Hexacorallia</taxon>
        <taxon>Scleractinia</taxon>
        <taxon>Fungiina</taxon>
        <taxon>Poritidae</taxon>
        <taxon>Porites</taxon>
    </lineage>
</organism>
<protein>
    <submittedName>
        <fullName evidence="2">Uncharacterized protein</fullName>
    </submittedName>
</protein>
<evidence type="ECO:0000313" key="2">
    <source>
        <dbReference type="EMBL" id="CAH3191221.1"/>
    </source>
</evidence>
<dbReference type="EMBL" id="CALNXI010002002">
    <property type="protein sequence ID" value="CAH3181324.1"/>
    <property type="molecule type" value="Genomic_DNA"/>
</dbReference>
<evidence type="ECO:0000313" key="1">
    <source>
        <dbReference type="EMBL" id="CAH3181324.1"/>
    </source>
</evidence>
<gene>
    <name evidence="1" type="ORF">PEVE_00013595</name>
    <name evidence="2" type="ORF">PEVE_00021464</name>
    <name evidence="3" type="ORF">PEVE_00021465</name>
</gene>
<comment type="caution">
    <text evidence="2">The sequence shown here is derived from an EMBL/GenBank/DDBJ whole genome shotgun (WGS) entry which is preliminary data.</text>
</comment>
<dbReference type="EMBL" id="CALNXI010002872">
    <property type="protein sequence ID" value="CAH3191222.1"/>
    <property type="molecule type" value="Genomic_DNA"/>
</dbReference>
<dbReference type="EMBL" id="CALNXI010002872">
    <property type="protein sequence ID" value="CAH3191221.1"/>
    <property type="molecule type" value="Genomic_DNA"/>
</dbReference>
<evidence type="ECO:0000313" key="3">
    <source>
        <dbReference type="EMBL" id="CAH3191222.1"/>
    </source>
</evidence>
<dbReference type="Proteomes" id="UP001159427">
    <property type="component" value="Unassembled WGS sequence"/>
</dbReference>
<sequence>MEELQQLSHGQRRWLCESSTGFSQVVRCNRVYDSNCSHCSVLQQLFDNFDYHSRVDIVNIVNKSEKPVEDETHLEAMLRYLDRIFSWLFEPFLSCFAVQVSITLLQLAYVWSQQVILILDDLFAGHLSVERVERTNYKLGNLEVV</sequence>
<keyword evidence="4" id="KW-1185">Reference proteome</keyword>
<reference evidence="2 4" key="1">
    <citation type="submission" date="2022-05" db="EMBL/GenBank/DDBJ databases">
        <authorList>
            <consortium name="Genoscope - CEA"/>
            <person name="William W."/>
        </authorList>
    </citation>
    <scope>NUCLEOTIDE SEQUENCE [LARGE SCALE GENOMIC DNA]</scope>
</reference>